<evidence type="ECO:0000256" key="5">
    <source>
        <dbReference type="ARBA" id="ARBA00023274"/>
    </source>
</evidence>
<feature type="region of interest" description="Disordered" evidence="7">
    <location>
        <begin position="151"/>
        <end position="185"/>
    </location>
</feature>
<evidence type="ECO:0000259" key="8">
    <source>
        <dbReference type="Pfam" id="PF10484"/>
    </source>
</evidence>
<proteinExistence type="inferred from homology"/>
<comment type="subcellular location">
    <subcellularLocation>
        <location evidence="1">Mitochondrion</location>
    </subcellularLocation>
</comment>
<name>A0A8B9LBR2_ASTMX</name>
<evidence type="ECO:0000256" key="4">
    <source>
        <dbReference type="ARBA" id="ARBA00023128"/>
    </source>
</evidence>
<dbReference type="AlphaFoldDB" id="A0A8B9LBR2"/>
<dbReference type="InterPro" id="IPR059242">
    <property type="entry name" value="mS23_dom"/>
</dbReference>
<dbReference type="CDD" id="cd23701">
    <property type="entry name" value="At1g26750"/>
    <property type="match status" value="1"/>
</dbReference>
<keyword evidence="4" id="KW-0496">Mitochondrion</keyword>
<dbReference type="GO" id="GO:0005739">
    <property type="term" value="C:mitochondrion"/>
    <property type="evidence" value="ECO:0007669"/>
    <property type="project" value="InterPro"/>
</dbReference>
<keyword evidence="5" id="KW-0687">Ribonucleoprotein</keyword>
<sequence length="185" mass="21282">MHLCKKASLYPFLFLSSLRVRDLMHSGVIKESQKPLWFDVYTAFPPKREPLYVKSSKRIWPQKRDDHVPEIFYKEDEIRAKFFKVYGIESRPFDLSKTYFLSTCQRFVDKYSELESRGDVNPENLFEETAKALLAAGVLLRRVGGTGVRAKRTGPVLDEAVEQKDPTEASEEQEQSVPTESSTPS</sequence>
<comment type="similarity">
    <text evidence="2">Belongs to the mitochondrion-specific ribosomal protein mS23 family.</text>
</comment>
<evidence type="ECO:0000313" key="10">
    <source>
        <dbReference type="Proteomes" id="UP000694621"/>
    </source>
</evidence>
<dbReference type="InterPro" id="IPR019520">
    <property type="entry name" value="Ribosomal_mS23_met"/>
</dbReference>
<evidence type="ECO:0000256" key="3">
    <source>
        <dbReference type="ARBA" id="ARBA00022980"/>
    </source>
</evidence>
<dbReference type="Proteomes" id="UP000694621">
    <property type="component" value="Unplaced"/>
</dbReference>
<evidence type="ECO:0000256" key="2">
    <source>
        <dbReference type="ARBA" id="ARBA00009864"/>
    </source>
</evidence>
<dbReference type="Pfam" id="PF10484">
    <property type="entry name" value="MRP-S23"/>
    <property type="match status" value="1"/>
</dbReference>
<evidence type="ECO:0000313" key="9">
    <source>
        <dbReference type="Ensembl" id="ENSAMXP00005049975.1"/>
    </source>
</evidence>
<evidence type="ECO:0000256" key="1">
    <source>
        <dbReference type="ARBA" id="ARBA00004173"/>
    </source>
</evidence>
<dbReference type="PANTHER" id="PTHR15925:SF2">
    <property type="entry name" value="SMALL RIBOSOMAL SUBUNIT PROTEIN MS23"/>
    <property type="match status" value="1"/>
</dbReference>
<dbReference type="Ensembl" id="ENSAMXT00005054173.1">
    <property type="protein sequence ID" value="ENSAMXP00005049975.1"/>
    <property type="gene ID" value="ENSAMXG00005022729.1"/>
</dbReference>
<dbReference type="OrthoDB" id="10012356at2759"/>
<dbReference type="GO" id="GO:0006412">
    <property type="term" value="P:translation"/>
    <property type="evidence" value="ECO:0007669"/>
    <property type="project" value="InterPro"/>
</dbReference>
<keyword evidence="3" id="KW-0689">Ribosomal protein</keyword>
<dbReference type="InterPro" id="IPR023611">
    <property type="entry name" value="mS23_dom_met"/>
</dbReference>
<feature type="compositionally biased region" description="Polar residues" evidence="7">
    <location>
        <begin position="175"/>
        <end position="185"/>
    </location>
</feature>
<reference evidence="9" key="1">
    <citation type="submission" date="2025-08" db="UniProtKB">
        <authorList>
            <consortium name="Ensembl"/>
        </authorList>
    </citation>
    <scope>IDENTIFICATION</scope>
</reference>
<evidence type="ECO:0000256" key="7">
    <source>
        <dbReference type="SAM" id="MobiDB-lite"/>
    </source>
</evidence>
<accession>A0A8B9LBR2</accession>
<organism evidence="9 10">
    <name type="scientific">Astyanax mexicanus</name>
    <name type="common">Blind cave fish</name>
    <name type="synonym">Astyanax fasciatus mexicanus</name>
    <dbReference type="NCBI Taxonomy" id="7994"/>
    <lineage>
        <taxon>Eukaryota</taxon>
        <taxon>Metazoa</taxon>
        <taxon>Chordata</taxon>
        <taxon>Craniata</taxon>
        <taxon>Vertebrata</taxon>
        <taxon>Euteleostomi</taxon>
        <taxon>Actinopterygii</taxon>
        <taxon>Neopterygii</taxon>
        <taxon>Teleostei</taxon>
        <taxon>Ostariophysi</taxon>
        <taxon>Characiformes</taxon>
        <taxon>Characoidei</taxon>
        <taxon>Acestrorhamphidae</taxon>
        <taxon>Acestrorhamphinae</taxon>
        <taxon>Astyanax</taxon>
    </lineage>
</organism>
<dbReference type="PANTHER" id="PTHR15925">
    <property type="entry name" value="MITOCHONDRIAL RIBOSOMAL PROTEIN S23"/>
    <property type="match status" value="1"/>
</dbReference>
<evidence type="ECO:0000256" key="6">
    <source>
        <dbReference type="ARBA" id="ARBA00035137"/>
    </source>
</evidence>
<protein>
    <recommendedName>
        <fullName evidence="6">Small ribosomal subunit protein mS23</fullName>
    </recommendedName>
</protein>
<dbReference type="GO" id="GO:0003735">
    <property type="term" value="F:structural constituent of ribosome"/>
    <property type="evidence" value="ECO:0007669"/>
    <property type="project" value="InterPro"/>
</dbReference>
<dbReference type="GO" id="GO:0005840">
    <property type="term" value="C:ribosome"/>
    <property type="evidence" value="ECO:0007669"/>
    <property type="project" value="InterPro"/>
</dbReference>
<feature type="domain" description="Small ribosomal subunit protein mS23 conserved" evidence="8">
    <location>
        <begin position="19"/>
        <end position="136"/>
    </location>
</feature>